<dbReference type="EMBL" id="JAMXFF010000001">
    <property type="protein sequence ID" value="MCT7964753.1"/>
    <property type="molecule type" value="Genomic_DNA"/>
</dbReference>
<gene>
    <name evidence="2" type="ORF">NG799_00230</name>
</gene>
<proteinExistence type="predicted"/>
<sequence>MAYQTKEDLPNDVKEKLPEGAQNIFFTAYNSASSNGMSDSGALDVAWNSLRSSYEEGSDGKWHPRPQVGAHRSPTGTMPGA</sequence>
<dbReference type="Proteomes" id="UP001525890">
    <property type="component" value="Unassembled WGS sequence"/>
</dbReference>
<dbReference type="Pfam" id="PF06150">
    <property type="entry name" value="ChaB"/>
    <property type="match status" value="1"/>
</dbReference>
<dbReference type="InterPro" id="IPR009317">
    <property type="entry name" value="ChaB"/>
</dbReference>
<name>A0ABT2MJ64_9CYAN</name>
<organism evidence="2 3">
    <name type="scientific">Laspinema palackyanum D2a</name>
    <dbReference type="NCBI Taxonomy" id="2953684"/>
    <lineage>
        <taxon>Bacteria</taxon>
        <taxon>Bacillati</taxon>
        <taxon>Cyanobacteriota</taxon>
        <taxon>Cyanophyceae</taxon>
        <taxon>Oscillatoriophycideae</taxon>
        <taxon>Oscillatoriales</taxon>
        <taxon>Laspinemataceae</taxon>
        <taxon>Laspinema</taxon>
        <taxon>Laspinema palackyanum</taxon>
    </lineage>
</organism>
<reference evidence="2 3" key="1">
    <citation type="journal article" date="2022" name="Front. Microbiol.">
        <title>High genomic differentiation and limited gene flow indicate recent cryptic speciation within the genus Laspinema (cyanobacteria).</title>
        <authorList>
            <person name="Stanojkovic A."/>
            <person name="Skoupy S."/>
            <person name="Skaloud P."/>
            <person name="Dvorak P."/>
        </authorList>
    </citation>
    <scope>NUCLEOTIDE SEQUENCE [LARGE SCALE GENOMIC DNA]</scope>
    <source>
        <strain evidence="2 3">D2a</strain>
    </source>
</reference>
<comment type="caution">
    <text evidence="2">The sequence shown here is derived from an EMBL/GenBank/DDBJ whole genome shotgun (WGS) entry which is preliminary data.</text>
</comment>
<evidence type="ECO:0000313" key="2">
    <source>
        <dbReference type="EMBL" id="MCT7964753.1"/>
    </source>
</evidence>
<dbReference type="InterPro" id="IPR037205">
    <property type="entry name" value="ChaB_sf"/>
</dbReference>
<keyword evidence="3" id="KW-1185">Reference proteome</keyword>
<dbReference type="SUPFAM" id="SSF140376">
    <property type="entry name" value="ChaB-like"/>
    <property type="match status" value="1"/>
</dbReference>
<accession>A0ABT2MJ64</accession>
<dbReference type="Gene3D" id="1.10.1740.70">
    <property type="entry name" value="ChaB"/>
    <property type="match status" value="1"/>
</dbReference>
<dbReference type="RefSeq" id="WP_368004513.1">
    <property type="nucleotide sequence ID" value="NZ_JAMXFF010000001.1"/>
</dbReference>
<evidence type="ECO:0000313" key="3">
    <source>
        <dbReference type="Proteomes" id="UP001525890"/>
    </source>
</evidence>
<evidence type="ECO:0000256" key="1">
    <source>
        <dbReference type="SAM" id="MobiDB-lite"/>
    </source>
</evidence>
<feature type="region of interest" description="Disordered" evidence="1">
    <location>
        <begin position="53"/>
        <end position="81"/>
    </location>
</feature>
<protein>
    <submittedName>
        <fullName evidence="2">ChaB family protein</fullName>
    </submittedName>
</protein>